<dbReference type="AlphaFoldDB" id="A0A6A6NSP5"/>
<sequence>MPCRAALLCAAPVRCPTFWAFSPRPLGHPESCAGCHWLGQAPRSCELMLLMYAIRRADELRALADKSWLDSPSRG</sequence>
<protein>
    <submittedName>
        <fullName evidence="1">Uncharacterized protein</fullName>
    </submittedName>
</protein>
<name>A0A6A6NSP5_9PEZI</name>
<gene>
    <name evidence="1" type="ORF">BDY21DRAFT_352602</name>
</gene>
<proteinExistence type="predicted"/>
<dbReference type="Proteomes" id="UP000799766">
    <property type="component" value="Unassembled WGS sequence"/>
</dbReference>
<evidence type="ECO:0000313" key="2">
    <source>
        <dbReference type="Proteomes" id="UP000799766"/>
    </source>
</evidence>
<keyword evidence="2" id="KW-1185">Reference proteome</keyword>
<accession>A0A6A6NSP5</accession>
<evidence type="ECO:0000313" key="1">
    <source>
        <dbReference type="EMBL" id="KAF2454739.1"/>
    </source>
</evidence>
<dbReference type="EMBL" id="MU001690">
    <property type="protein sequence ID" value="KAF2454739.1"/>
    <property type="molecule type" value="Genomic_DNA"/>
</dbReference>
<organism evidence="1 2">
    <name type="scientific">Lineolata rhizophorae</name>
    <dbReference type="NCBI Taxonomy" id="578093"/>
    <lineage>
        <taxon>Eukaryota</taxon>
        <taxon>Fungi</taxon>
        <taxon>Dikarya</taxon>
        <taxon>Ascomycota</taxon>
        <taxon>Pezizomycotina</taxon>
        <taxon>Dothideomycetes</taxon>
        <taxon>Dothideomycetes incertae sedis</taxon>
        <taxon>Lineolatales</taxon>
        <taxon>Lineolataceae</taxon>
        <taxon>Lineolata</taxon>
    </lineage>
</organism>
<reference evidence="1" key="1">
    <citation type="journal article" date="2020" name="Stud. Mycol.">
        <title>101 Dothideomycetes genomes: a test case for predicting lifestyles and emergence of pathogens.</title>
        <authorList>
            <person name="Haridas S."/>
            <person name="Albert R."/>
            <person name="Binder M."/>
            <person name="Bloem J."/>
            <person name="Labutti K."/>
            <person name="Salamov A."/>
            <person name="Andreopoulos B."/>
            <person name="Baker S."/>
            <person name="Barry K."/>
            <person name="Bills G."/>
            <person name="Bluhm B."/>
            <person name="Cannon C."/>
            <person name="Castanera R."/>
            <person name="Culley D."/>
            <person name="Daum C."/>
            <person name="Ezra D."/>
            <person name="Gonzalez J."/>
            <person name="Henrissat B."/>
            <person name="Kuo A."/>
            <person name="Liang C."/>
            <person name="Lipzen A."/>
            <person name="Lutzoni F."/>
            <person name="Magnuson J."/>
            <person name="Mondo S."/>
            <person name="Nolan M."/>
            <person name="Ohm R."/>
            <person name="Pangilinan J."/>
            <person name="Park H.-J."/>
            <person name="Ramirez L."/>
            <person name="Alfaro M."/>
            <person name="Sun H."/>
            <person name="Tritt A."/>
            <person name="Yoshinaga Y."/>
            <person name="Zwiers L.-H."/>
            <person name="Turgeon B."/>
            <person name="Goodwin S."/>
            <person name="Spatafora J."/>
            <person name="Crous P."/>
            <person name="Grigoriev I."/>
        </authorList>
    </citation>
    <scope>NUCLEOTIDE SEQUENCE</scope>
    <source>
        <strain evidence="1">ATCC 16933</strain>
    </source>
</reference>